<evidence type="ECO:0000259" key="3">
    <source>
        <dbReference type="Pfam" id="PF03061"/>
    </source>
</evidence>
<accession>A0ABP8PHG5</accession>
<dbReference type="Proteomes" id="UP001501183">
    <property type="component" value="Unassembled WGS sequence"/>
</dbReference>
<feature type="domain" description="Thioesterase" evidence="3">
    <location>
        <begin position="47"/>
        <end position="118"/>
    </location>
</feature>
<dbReference type="Gene3D" id="3.10.129.10">
    <property type="entry name" value="Hotdog Thioesterase"/>
    <property type="match status" value="1"/>
</dbReference>
<keyword evidence="1" id="KW-0378">Hydrolase</keyword>
<sequence>MSDTLDDAAAILAAQPFSALVGARITEFGGGSATLEIPIRPDLLQQHGFVHGGVLSYAADNALTFAAGTVLGASIVTAGFTIAYLRPAVGTTLRATATAVGSGSRQVLCRCEVYVDGPNGTTLCAAAQGSASVIDLDRTP</sequence>
<organism evidence="4 5">
    <name type="scientific">Rhodococcus olei</name>
    <dbReference type="NCBI Taxonomy" id="2161675"/>
    <lineage>
        <taxon>Bacteria</taxon>
        <taxon>Bacillati</taxon>
        <taxon>Actinomycetota</taxon>
        <taxon>Actinomycetes</taxon>
        <taxon>Mycobacteriales</taxon>
        <taxon>Nocardiaceae</taxon>
        <taxon>Rhodococcus</taxon>
    </lineage>
</organism>
<dbReference type="SUPFAM" id="SSF54637">
    <property type="entry name" value="Thioesterase/thiol ester dehydrase-isomerase"/>
    <property type="match status" value="1"/>
</dbReference>
<keyword evidence="5" id="KW-1185">Reference proteome</keyword>
<comment type="caution">
    <text evidence="4">The sequence shown here is derived from an EMBL/GenBank/DDBJ whole genome shotgun (WGS) entry which is preliminary data.</text>
</comment>
<keyword evidence="2" id="KW-1133">Transmembrane helix</keyword>
<keyword evidence="2" id="KW-0812">Transmembrane</keyword>
<dbReference type="PANTHER" id="PTHR42856:SF1">
    <property type="entry name" value="ACYL-COENZYME A THIOESTERASE PAAI"/>
    <property type="match status" value="1"/>
</dbReference>
<keyword evidence="2" id="KW-0472">Membrane</keyword>
<dbReference type="RefSeq" id="WP_345349817.1">
    <property type="nucleotide sequence ID" value="NZ_BAABFB010000066.1"/>
</dbReference>
<evidence type="ECO:0000313" key="5">
    <source>
        <dbReference type="Proteomes" id="UP001501183"/>
    </source>
</evidence>
<dbReference type="InterPro" id="IPR006683">
    <property type="entry name" value="Thioestr_dom"/>
</dbReference>
<reference evidence="5" key="1">
    <citation type="journal article" date="2019" name="Int. J. Syst. Evol. Microbiol.">
        <title>The Global Catalogue of Microorganisms (GCM) 10K type strain sequencing project: providing services to taxonomists for standard genome sequencing and annotation.</title>
        <authorList>
            <consortium name="The Broad Institute Genomics Platform"/>
            <consortium name="The Broad Institute Genome Sequencing Center for Infectious Disease"/>
            <person name="Wu L."/>
            <person name="Ma J."/>
        </authorList>
    </citation>
    <scope>NUCLEOTIDE SEQUENCE [LARGE SCALE GENOMIC DNA]</scope>
    <source>
        <strain evidence="5">JCM 32206</strain>
    </source>
</reference>
<dbReference type="InterPro" id="IPR003736">
    <property type="entry name" value="PAAI_dom"/>
</dbReference>
<gene>
    <name evidence="4" type="ORF">GCM10023094_42320</name>
</gene>
<proteinExistence type="predicted"/>
<feature type="transmembrane region" description="Helical" evidence="2">
    <location>
        <begin position="62"/>
        <end position="85"/>
    </location>
</feature>
<dbReference type="PANTHER" id="PTHR42856">
    <property type="entry name" value="ACYL-COENZYME A THIOESTERASE PAAI"/>
    <property type="match status" value="1"/>
</dbReference>
<name>A0ABP8PHG5_9NOCA</name>
<dbReference type="InterPro" id="IPR052723">
    <property type="entry name" value="Acyl-CoA_thioesterase_PaaI"/>
</dbReference>
<evidence type="ECO:0000256" key="2">
    <source>
        <dbReference type="SAM" id="Phobius"/>
    </source>
</evidence>
<dbReference type="InterPro" id="IPR029069">
    <property type="entry name" value="HotDog_dom_sf"/>
</dbReference>
<evidence type="ECO:0000256" key="1">
    <source>
        <dbReference type="ARBA" id="ARBA00022801"/>
    </source>
</evidence>
<dbReference type="NCBIfam" id="TIGR00369">
    <property type="entry name" value="unchar_dom_1"/>
    <property type="match status" value="1"/>
</dbReference>
<protein>
    <submittedName>
        <fullName evidence="4">PaaI family thioesterase</fullName>
    </submittedName>
</protein>
<dbReference type="Pfam" id="PF03061">
    <property type="entry name" value="4HBT"/>
    <property type="match status" value="1"/>
</dbReference>
<dbReference type="EMBL" id="BAABFB010000066">
    <property type="protein sequence ID" value="GAA4486256.1"/>
    <property type="molecule type" value="Genomic_DNA"/>
</dbReference>
<dbReference type="CDD" id="cd03443">
    <property type="entry name" value="PaaI_thioesterase"/>
    <property type="match status" value="1"/>
</dbReference>
<evidence type="ECO:0000313" key="4">
    <source>
        <dbReference type="EMBL" id="GAA4486256.1"/>
    </source>
</evidence>